<keyword evidence="2" id="KW-1185">Reference proteome</keyword>
<name>A0ABP0WMJ7_9BRYO</name>
<reference evidence="1" key="1">
    <citation type="submission" date="2024-02" db="EMBL/GenBank/DDBJ databases">
        <authorList>
            <consortium name="ELIXIR-Norway"/>
            <consortium name="Elixir Norway"/>
        </authorList>
    </citation>
    <scope>NUCLEOTIDE SEQUENCE</scope>
</reference>
<organism evidence="1 2">
    <name type="scientific">Sphagnum jensenii</name>
    <dbReference type="NCBI Taxonomy" id="128206"/>
    <lineage>
        <taxon>Eukaryota</taxon>
        <taxon>Viridiplantae</taxon>
        <taxon>Streptophyta</taxon>
        <taxon>Embryophyta</taxon>
        <taxon>Bryophyta</taxon>
        <taxon>Sphagnophytina</taxon>
        <taxon>Sphagnopsida</taxon>
        <taxon>Sphagnales</taxon>
        <taxon>Sphagnaceae</taxon>
        <taxon>Sphagnum</taxon>
    </lineage>
</organism>
<dbReference type="Proteomes" id="UP001497444">
    <property type="component" value="Chromosome 19"/>
</dbReference>
<proteinExistence type="predicted"/>
<evidence type="ECO:0000313" key="1">
    <source>
        <dbReference type="EMBL" id="CAK9266710.1"/>
    </source>
</evidence>
<protein>
    <submittedName>
        <fullName evidence="1">Uncharacterized protein</fullName>
    </submittedName>
</protein>
<gene>
    <name evidence="1" type="ORF">CSSPJE1EN1_LOCUS12188</name>
</gene>
<sequence length="118" mass="13622">MLPFAKEGFHSFKVFPIEKVDGNFLDSEGRFALNLFKVVASQLERKWMRILHTFFPRGYNLKGKSNNRRSPRVHKASAMLWRKGSKPSFVRPNNKVWVPVNVLPIVDVSFPPPPLPSF</sequence>
<dbReference type="EMBL" id="OZ020114">
    <property type="protein sequence ID" value="CAK9266710.1"/>
    <property type="molecule type" value="Genomic_DNA"/>
</dbReference>
<accession>A0ABP0WMJ7</accession>
<evidence type="ECO:0000313" key="2">
    <source>
        <dbReference type="Proteomes" id="UP001497444"/>
    </source>
</evidence>